<protein>
    <submittedName>
        <fullName evidence="2">Putative nuclease of putative toxin-antitoxin system</fullName>
    </submittedName>
</protein>
<reference evidence="2 3" key="1">
    <citation type="submission" date="2020-08" db="EMBL/GenBank/DDBJ databases">
        <title>Sequencing the genomes of 1000 actinobacteria strains.</title>
        <authorList>
            <person name="Klenk H.-P."/>
        </authorList>
    </citation>
    <scope>NUCLEOTIDE SEQUENCE [LARGE SCALE GENOMIC DNA]</scope>
    <source>
        <strain evidence="2 3">DSM 105498</strain>
    </source>
</reference>
<evidence type="ECO:0000313" key="3">
    <source>
        <dbReference type="Proteomes" id="UP000589626"/>
    </source>
</evidence>
<proteinExistence type="predicted"/>
<gene>
    <name evidence="2" type="ORF">FHU40_004563</name>
</gene>
<feature type="domain" description="DUF5615" evidence="1">
    <location>
        <begin position="1"/>
        <end position="107"/>
    </location>
</feature>
<name>A0A7W4VZL6_9ACTN</name>
<dbReference type="Proteomes" id="UP000589626">
    <property type="component" value="Unassembled WGS sequence"/>
</dbReference>
<sequence>MRFLVDECLSTRTTELLGAAGHDVAHVQDRGLQGHVDDEVLELALTERRILISADTDFGEILARSGADLPSLILFRQGNRSVEHRVATLLANLAEVADDLVTGAVVVFADDRIRVRRLPLR</sequence>
<dbReference type="AlphaFoldDB" id="A0A7W4VZL6"/>
<keyword evidence="3" id="KW-1185">Reference proteome</keyword>
<dbReference type="InterPro" id="IPR041049">
    <property type="entry name" value="DUF5615"/>
</dbReference>
<dbReference type="RefSeq" id="WP_183594681.1">
    <property type="nucleotide sequence ID" value="NZ_JACHWR010000003.1"/>
</dbReference>
<dbReference type="Pfam" id="PF18480">
    <property type="entry name" value="DUF5615"/>
    <property type="match status" value="1"/>
</dbReference>
<accession>A0A7W4VZL6</accession>
<dbReference type="EMBL" id="JACHWR010000003">
    <property type="protein sequence ID" value="MBB3044726.1"/>
    <property type="molecule type" value="Genomic_DNA"/>
</dbReference>
<evidence type="ECO:0000313" key="2">
    <source>
        <dbReference type="EMBL" id="MBB3044726.1"/>
    </source>
</evidence>
<comment type="caution">
    <text evidence="2">The sequence shown here is derived from an EMBL/GenBank/DDBJ whole genome shotgun (WGS) entry which is preliminary data.</text>
</comment>
<organism evidence="2 3">
    <name type="scientific">Nocardioides soli</name>
    <dbReference type="NCBI Taxonomy" id="1036020"/>
    <lineage>
        <taxon>Bacteria</taxon>
        <taxon>Bacillati</taxon>
        <taxon>Actinomycetota</taxon>
        <taxon>Actinomycetes</taxon>
        <taxon>Propionibacteriales</taxon>
        <taxon>Nocardioidaceae</taxon>
        <taxon>Nocardioides</taxon>
    </lineage>
</organism>
<evidence type="ECO:0000259" key="1">
    <source>
        <dbReference type="Pfam" id="PF18480"/>
    </source>
</evidence>